<feature type="signal peptide" evidence="2">
    <location>
        <begin position="1"/>
        <end position="24"/>
    </location>
</feature>
<keyword evidence="4" id="KW-1185">Reference proteome</keyword>
<keyword evidence="1" id="KW-0472">Membrane</keyword>
<accession>A0A6A6TTA7</accession>
<reference evidence="3" key="1">
    <citation type="journal article" date="2020" name="Stud. Mycol.">
        <title>101 Dothideomycetes genomes: a test case for predicting lifestyles and emergence of pathogens.</title>
        <authorList>
            <person name="Haridas S."/>
            <person name="Albert R."/>
            <person name="Binder M."/>
            <person name="Bloem J."/>
            <person name="Labutti K."/>
            <person name="Salamov A."/>
            <person name="Andreopoulos B."/>
            <person name="Baker S."/>
            <person name="Barry K."/>
            <person name="Bills G."/>
            <person name="Bluhm B."/>
            <person name="Cannon C."/>
            <person name="Castanera R."/>
            <person name="Culley D."/>
            <person name="Daum C."/>
            <person name="Ezra D."/>
            <person name="Gonzalez J."/>
            <person name="Henrissat B."/>
            <person name="Kuo A."/>
            <person name="Liang C."/>
            <person name="Lipzen A."/>
            <person name="Lutzoni F."/>
            <person name="Magnuson J."/>
            <person name="Mondo S."/>
            <person name="Nolan M."/>
            <person name="Ohm R."/>
            <person name="Pangilinan J."/>
            <person name="Park H.-J."/>
            <person name="Ramirez L."/>
            <person name="Alfaro M."/>
            <person name="Sun H."/>
            <person name="Tritt A."/>
            <person name="Yoshinaga Y."/>
            <person name="Zwiers L.-H."/>
            <person name="Turgeon B."/>
            <person name="Goodwin S."/>
            <person name="Spatafora J."/>
            <person name="Crous P."/>
            <person name="Grigoriev I."/>
        </authorList>
    </citation>
    <scope>NUCLEOTIDE SEQUENCE</scope>
    <source>
        <strain evidence="3">CBS 115976</strain>
    </source>
</reference>
<organism evidence="3 4">
    <name type="scientific">Microthyrium microscopicum</name>
    <dbReference type="NCBI Taxonomy" id="703497"/>
    <lineage>
        <taxon>Eukaryota</taxon>
        <taxon>Fungi</taxon>
        <taxon>Dikarya</taxon>
        <taxon>Ascomycota</taxon>
        <taxon>Pezizomycotina</taxon>
        <taxon>Dothideomycetes</taxon>
        <taxon>Dothideomycetes incertae sedis</taxon>
        <taxon>Microthyriales</taxon>
        <taxon>Microthyriaceae</taxon>
        <taxon>Microthyrium</taxon>
    </lineage>
</organism>
<proteinExistence type="predicted"/>
<gene>
    <name evidence="3" type="ORF">BT63DRAFT_461410</name>
</gene>
<name>A0A6A6TTA7_9PEZI</name>
<feature type="transmembrane region" description="Helical" evidence="1">
    <location>
        <begin position="184"/>
        <end position="208"/>
    </location>
</feature>
<sequence length="209" mass="22705">MTCSISRFFLGLTIALAITSLASAVPSSLDSTNSQLEYGLKHLQTRALYTTAYGLNMTELFQVHPLQKRSAGLFWGPHTLENLKFYITNPHDGYAGPKVGNQNHINVHVDKAADRGTWKPVLNLHVSKYNRGSQHCLYVWDSVTGRVVFDSCFDDFKTTAEKAISAAKDLVEDLLKNANFIAKAILIAALLAALIAVVATLSVGAVAVA</sequence>
<keyword evidence="2" id="KW-0732">Signal</keyword>
<keyword evidence="1" id="KW-1133">Transmembrane helix</keyword>
<dbReference type="OrthoDB" id="5419387at2759"/>
<evidence type="ECO:0000256" key="1">
    <source>
        <dbReference type="SAM" id="Phobius"/>
    </source>
</evidence>
<dbReference type="Proteomes" id="UP000799302">
    <property type="component" value="Unassembled WGS sequence"/>
</dbReference>
<evidence type="ECO:0000313" key="4">
    <source>
        <dbReference type="Proteomes" id="UP000799302"/>
    </source>
</evidence>
<evidence type="ECO:0000313" key="3">
    <source>
        <dbReference type="EMBL" id="KAF2663299.1"/>
    </source>
</evidence>
<dbReference type="EMBL" id="MU004246">
    <property type="protein sequence ID" value="KAF2663299.1"/>
    <property type="molecule type" value="Genomic_DNA"/>
</dbReference>
<keyword evidence="1" id="KW-0812">Transmembrane</keyword>
<dbReference type="AlphaFoldDB" id="A0A6A6TTA7"/>
<protein>
    <submittedName>
        <fullName evidence="3">Uncharacterized protein</fullName>
    </submittedName>
</protein>
<evidence type="ECO:0000256" key="2">
    <source>
        <dbReference type="SAM" id="SignalP"/>
    </source>
</evidence>
<feature type="chain" id="PRO_5025667895" evidence="2">
    <location>
        <begin position="25"/>
        <end position="209"/>
    </location>
</feature>